<organism evidence="2 3">
    <name type="scientific">Rickenella mellea</name>
    <dbReference type="NCBI Taxonomy" id="50990"/>
    <lineage>
        <taxon>Eukaryota</taxon>
        <taxon>Fungi</taxon>
        <taxon>Dikarya</taxon>
        <taxon>Basidiomycota</taxon>
        <taxon>Agaricomycotina</taxon>
        <taxon>Agaricomycetes</taxon>
        <taxon>Hymenochaetales</taxon>
        <taxon>Rickenellaceae</taxon>
        <taxon>Rickenella</taxon>
    </lineage>
</organism>
<dbReference type="SUPFAM" id="SSF82657">
    <property type="entry name" value="BolA-like"/>
    <property type="match status" value="1"/>
</dbReference>
<gene>
    <name evidence="2" type="ORF">BD410DRAFT_741591</name>
</gene>
<proteinExistence type="inferred from homology"/>
<dbReference type="GO" id="GO:0051604">
    <property type="term" value="P:protein maturation"/>
    <property type="evidence" value="ECO:0007669"/>
    <property type="project" value="InterPro"/>
</dbReference>
<dbReference type="GO" id="GO:0051537">
    <property type="term" value="F:2 iron, 2 sulfur cluster binding"/>
    <property type="evidence" value="ECO:0007669"/>
    <property type="project" value="InterPro"/>
</dbReference>
<dbReference type="GO" id="GO:0006879">
    <property type="term" value="P:intracellular iron ion homeostasis"/>
    <property type="evidence" value="ECO:0007669"/>
    <property type="project" value="InterPro"/>
</dbReference>
<sequence length="91" mass="9916">MPVSPQDIENTLSSAIPVSYVEVKDQSSGCGESYAVFVVSEAFEGKMTLARHRMVNEILKEQISQLHAFSQTTLTPAQYVAKKAKEAASPI</sequence>
<dbReference type="VEuPathDB" id="FungiDB:BD410DRAFT_741591"/>
<accession>A0A4Y7QIH8</accession>
<dbReference type="EMBL" id="ML170160">
    <property type="protein sequence ID" value="TDL27166.1"/>
    <property type="molecule type" value="Genomic_DNA"/>
</dbReference>
<name>A0A4Y7QIH8_9AGAM</name>
<dbReference type="Pfam" id="PF01722">
    <property type="entry name" value="BolA"/>
    <property type="match status" value="1"/>
</dbReference>
<dbReference type="Proteomes" id="UP000294933">
    <property type="component" value="Unassembled WGS sequence"/>
</dbReference>
<dbReference type="AlphaFoldDB" id="A0A4Y7QIH8"/>
<dbReference type="Gene3D" id="3.30.300.90">
    <property type="entry name" value="BolA-like"/>
    <property type="match status" value="1"/>
</dbReference>
<dbReference type="InterPro" id="IPR045115">
    <property type="entry name" value="BOL2"/>
</dbReference>
<reference evidence="2 3" key="1">
    <citation type="submission" date="2018-06" db="EMBL/GenBank/DDBJ databases">
        <title>A transcriptomic atlas of mushroom development highlights an independent origin of complex multicellularity.</title>
        <authorList>
            <consortium name="DOE Joint Genome Institute"/>
            <person name="Krizsan K."/>
            <person name="Almasi E."/>
            <person name="Merenyi Z."/>
            <person name="Sahu N."/>
            <person name="Viragh M."/>
            <person name="Koszo T."/>
            <person name="Mondo S."/>
            <person name="Kiss B."/>
            <person name="Balint B."/>
            <person name="Kues U."/>
            <person name="Barry K."/>
            <person name="Hegedus J.C."/>
            <person name="Henrissat B."/>
            <person name="Johnson J."/>
            <person name="Lipzen A."/>
            <person name="Ohm R."/>
            <person name="Nagy I."/>
            <person name="Pangilinan J."/>
            <person name="Yan J."/>
            <person name="Xiong Y."/>
            <person name="Grigoriev I.V."/>
            <person name="Hibbett D.S."/>
            <person name="Nagy L.G."/>
        </authorList>
    </citation>
    <scope>NUCLEOTIDE SEQUENCE [LARGE SCALE GENOMIC DNA]</scope>
    <source>
        <strain evidence="2 3">SZMC22713</strain>
    </source>
</reference>
<dbReference type="PIRSF" id="PIRSF003113">
    <property type="entry name" value="BolA"/>
    <property type="match status" value="1"/>
</dbReference>
<evidence type="ECO:0000256" key="1">
    <source>
        <dbReference type="RuleBase" id="RU003860"/>
    </source>
</evidence>
<evidence type="ECO:0000313" key="2">
    <source>
        <dbReference type="EMBL" id="TDL27166.1"/>
    </source>
</evidence>
<dbReference type="InterPro" id="IPR002634">
    <property type="entry name" value="BolA"/>
</dbReference>
<comment type="similarity">
    <text evidence="1">Belongs to the BolA/IbaG family.</text>
</comment>
<dbReference type="InterPro" id="IPR036065">
    <property type="entry name" value="BolA-like_sf"/>
</dbReference>
<dbReference type="GO" id="GO:0005634">
    <property type="term" value="C:nucleus"/>
    <property type="evidence" value="ECO:0007669"/>
    <property type="project" value="TreeGrafter"/>
</dbReference>
<evidence type="ECO:0000313" key="3">
    <source>
        <dbReference type="Proteomes" id="UP000294933"/>
    </source>
</evidence>
<protein>
    <submittedName>
        <fullName evidence="2">Bola-like protein</fullName>
    </submittedName>
</protein>
<dbReference type="GO" id="GO:0005829">
    <property type="term" value="C:cytosol"/>
    <property type="evidence" value="ECO:0007669"/>
    <property type="project" value="TreeGrafter"/>
</dbReference>
<dbReference type="PANTHER" id="PTHR12735">
    <property type="entry name" value="BOLA-LIKE PROTEIN-RELATED"/>
    <property type="match status" value="1"/>
</dbReference>
<dbReference type="STRING" id="50990.A0A4Y7QIH8"/>
<dbReference type="PANTHER" id="PTHR12735:SF27">
    <property type="entry name" value="BOLA-LIKE PROTEIN 2"/>
    <property type="match status" value="1"/>
</dbReference>
<dbReference type="OrthoDB" id="4983at2759"/>
<keyword evidence="3" id="KW-1185">Reference proteome</keyword>